<dbReference type="RefSeq" id="WP_345198420.1">
    <property type="nucleotide sequence ID" value="NZ_BAABFL010000466.1"/>
</dbReference>
<dbReference type="Proteomes" id="UP001500604">
    <property type="component" value="Unassembled WGS sequence"/>
</dbReference>
<evidence type="ECO:0000259" key="8">
    <source>
        <dbReference type="Pfam" id="PF01618"/>
    </source>
</evidence>
<keyword evidence="10" id="KW-1185">Reference proteome</keyword>
<evidence type="ECO:0000256" key="4">
    <source>
        <dbReference type="ARBA" id="ARBA00022989"/>
    </source>
</evidence>
<evidence type="ECO:0000256" key="6">
    <source>
        <dbReference type="RuleBase" id="RU004057"/>
    </source>
</evidence>
<dbReference type="PANTHER" id="PTHR30625:SF18">
    <property type="entry name" value="TONB2 ENERGY TRANSDUCTION SYSTEM INNER MEMBRANE COMPONENT EXBB"/>
    <property type="match status" value="1"/>
</dbReference>
<keyword evidence="6" id="KW-0653">Protein transport</keyword>
<comment type="caution">
    <text evidence="9">The sequence shown here is derived from an EMBL/GenBank/DDBJ whole genome shotgun (WGS) entry which is preliminary data.</text>
</comment>
<keyword evidence="5 7" id="KW-0472">Membrane</keyword>
<dbReference type="InterPro" id="IPR050790">
    <property type="entry name" value="ExbB/TolQ_transport"/>
</dbReference>
<evidence type="ECO:0000313" key="10">
    <source>
        <dbReference type="Proteomes" id="UP001500604"/>
    </source>
</evidence>
<keyword evidence="6" id="KW-0813">Transport</keyword>
<protein>
    <submittedName>
        <fullName evidence="9">MotA/TolQ/ExbB proton channel family protein</fullName>
    </submittedName>
</protein>
<feature type="transmembrane region" description="Helical" evidence="7">
    <location>
        <begin position="131"/>
        <end position="152"/>
    </location>
</feature>
<dbReference type="PANTHER" id="PTHR30625">
    <property type="entry name" value="PROTEIN TOLQ"/>
    <property type="match status" value="1"/>
</dbReference>
<evidence type="ECO:0000256" key="3">
    <source>
        <dbReference type="ARBA" id="ARBA00022692"/>
    </source>
</evidence>
<keyword evidence="3 7" id="KW-0812">Transmembrane</keyword>
<accession>A0ABP8V826</accession>
<organism evidence="9 10">
    <name type="scientific">Kistimonas scapharcae</name>
    <dbReference type="NCBI Taxonomy" id="1036133"/>
    <lineage>
        <taxon>Bacteria</taxon>
        <taxon>Pseudomonadati</taxon>
        <taxon>Pseudomonadota</taxon>
        <taxon>Gammaproteobacteria</taxon>
        <taxon>Oceanospirillales</taxon>
        <taxon>Endozoicomonadaceae</taxon>
        <taxon>Kistimonas</taxon>
    </lineage>
</organism>
<evidence type="ECO:0000256" key="7">
    <source>
        <dbReference type="SAM" id="Phobius"/>
    </source>
</evidence>
<dbReference type="EMBL" id="BAABFL010000466">
    <property type="protein sequence ID" value="GAA4651946.1"/>
    <property type="molecule type" value="Genomic_DNA"/>
</dbReference>
<evidence type="ECO:0000256" key="2">
    <source>
        <dbReference type="ARBA" id="ARBA00022475"/>
    </source>
</evidence>
<reference evidence="10" key="1">
    <citation type="journal article" date="2019" name="Int. J. Syst. Evol. Microbiol.">
        <title>The Global Catalogue of Microorganisms (GCM) 10K type strain sequencing project: providing services to taxonomists for standard genome sequencing and annotation.</title>
        <authorList>
            <consortium name="The Broad Institute Genomics Platform"/>
            <consortium name="The Broad Institute Genome Sequencing Center for Infectious Disease"/>
            <person name="Wu L."/>
            <person name="Ma J."/>
        </authorList>
    </citation>
    <scope>NUCLEOTIDE SEQUENCE [LARGE SCALE GENOMIC DNA]</scope>
    <source>
        <strain evidence="10">JCM 17805</strain>
    </source>
</reference>
<evidence type="ECO:0000256" key="5">
    <source>
        <dbReference type="ARBA" id="ARBA00023136"/>
    </source>
</evidence>
<dbReference type="Pfam" id="PF01618">
    <property type="entry name" value="MotA_ExbB"/>
    <property type="match status" value="1"/>
</dbReference>
<gene>
    <name evidence="9" type="ORF">GCM10023116_42300</name>
</gene>
<feature type="domain" description="MotA/TolQ/ExbB proton channel" evidence="8">
    <location>
        <begin position="58"/>
        <end position="163"/>
    </location>
</feature>
<dbReference type="InterPro" id="IPR002898">
    <property type="entry name" value="MotA_ExbB_proton_chnl"/>
</dbReference>
<feature type="transmembrane region" description="Helical" evidence="7">
    <location>
        <begin position="16"/>
        <end position="41"/>
    </location>
</feature>
<comment type="subcellular location">
    <subcellularLocation>
        <location evidence="1">Cell membrane</location>
        <topology evidence="1">Multi-pass membrane protein</topology>
    </subcellularLocation>
    <subcellularLocation>
        <location evidence="6">Membrane</location>
        <topology evidence="6">Multi-pass membrane protein</topology>
    </subcellularLocation>
</comment>
<feature type="transmembrane region" description="Helical" evidence="7">
    <location>
        <begin position="90"/>
        <end position="111"/>
    </location>
</feature>
<proteinExistence type="inferred from homology"/>
<evidence type="ECO:0000313" key="9">
    <source>
        <dbReference type="EMBL" id="GAA4651946.1"/>
    </source>
</evidence>
<sequence length="182" mass="20563">MLIPLPILDYLTRGGWVLWIVFGLTSVMLTLLSERFTYLAWHWRKRHRKIITLWRARTDRSSWRAHKVRETLLAREQAVMEAGFPVIKGLIAICPLTGLLGTVSGMITLFERMGYHGLTVGPMLLESLSRITLPTLAGILVTIVGVYAYTWCLKLAERRQHRLADALTLSDPAPPLRSANAS</sequence>
<name>A0ABP8V826_9GAMM</name>
<comment type="similarity">
    <text evidence="6">Belongs to the exbB/tolQ family.</text>
</comment>
<keyword evidence="2" id="KW-1003">Cell membrane</keyword>
<keyword evidence="4 7" id="KW-1133">Transmembrane helix</keyword>
<evidence type="ECO:0000256" key="1">
    <source>
        <dbReference type="ARBA" id="ARBA00004651"/>
    </source>
</evidence>